<dbReference type="Proteomes" id="UP001196413">
    <property type="component" value="Unassembled WGS sequence"/>
</dbReference>
<dbReference type="Gene3D" id="3.90.280.10">
    <property type="entry name" value="PEBP-like"/>
    <property type="match status" value="1"/>
</dbReference>
<evidence type="ECO:0000313" key="2">
    <source>
        <dbReference type="Proteomes" id="UP001196413"/>
    </source>
</evidence>
<dbReference type="Pfam" id="PF01161">
    <property type="entry name" value="PBP"/>
    <property type="match status" value="1"/>
</dbReference>
<dbReference type="InterPro" id="IPR036610">
    <property type="entry name" value="PEBP-like_sf"/>
</dbReference>
<dbReference type="PANTHER" id="PTHR11362:SF82">
    <property type="entry name" value="PHOSPHATIDYLETHANOLAMINE-BINDING PROTEIN 4"/>
    <property type="match status" value="1"/>
</dbReference>
<dbReference type="InterPro" id="IPR035810">
    <property type="entry name" value="PEBP_euk"/>
</dbReference>
<protein>
    <submittedName>
        <fullName evidence="1">Uncharacterized protein</fullName>
    </submittedName>
</protein>
<organism evidence="1 2">
    <name type="scientific">Parelaphostrongylus tenuis</name>
    <name type="common">Meningeal worm</name>
    <dbReference type="NCBI Taxonomy" id="148309"/>
    <lineage>
        <taxon>Eukaryota</taxon>
        <taxon>Metazoa</taxon>
        <taxon>Ecdysozoa</taxon>
        <taxon>Nematoda</taxon>
        <taxon>Chromadorea</taxon>
        <taxon>Rhabditida</taxon>
        <taxon>Rhabditina</taxon>
        <taxon>Rhabditomorpha</taxon>
        <taxon>Strongyloidea</taxon>
        <taxon>Metastrongylidae</taxon>
        <taxon>Parelaphostrongylus</taxon>
    </lineage>
</organism>
<proteinExistence type="predicted"/>
<keyword evidence="2" id="KW-1185">Reference proteome</keyword>
<comment type="caution">
    <text evidence="1">The sequence shown here is derived from an EMBL/GenBank/DDBJ whole genome shotgun (WGS) entry which is preliminary data.</text>
</comment>
<accession>A0AAD5R1F8</accession>
<dbReference type="EMBL" id="JAHQIW010005999">
    <property type="protein sequence ID" value="KAJ1367771.1"/>
    <property type="molecule type" value="Genomic_DNA"/>
</dbReference>
<dbReference type="SUPFAM" id="SSF49777">
    <property type="entry name" value="PEBP-like"/>
    <property type="match status" value="1"/>
</dbReference>
<gene>
    <name evidence="1" type="ORF">KIN20_028760</name>
</gene>
<dbReference type="PANTHER" id="PTHR11362">
    <property type="entry name" value="PHOSPHATIDYLETHANOLAMINE-BINDING PROTEIN"/>
    <property type="match status" value="1"/>
</dbReference>
<reference evidence="1" key="1">
    <citation type="submission" date="2021-06" db="EMBL/GenBank/DDBJ databases">
        <title>Parelaphostrongylus tenuis whole genome reference sequence.</title>
        <authorList>
            <person name="Garwood T.J."/>
            <person name="Larsen P.A."/>
            <person name="Fountain-Jones N.M."/>
            <person name="Garbe J.R."/>
            <person name="Macchietto M.G."/>
            <person name="Kania S.A."/>
            <person name="Gerhold R.W."/>
            <person name="Richards J.E."/>
            <person name="Wolf T.M."/>
        </authorList>
    </citation>
    <scope>NUCLEOTIDE SEQUENCE</scope>
    <source>
        <strain evidence="1">MNPRO001-30</strain>
        <tissue evidence="1">Meninges</tissue>
    </source>
</reference>
<sequence>MVDPDAPSRANPNLRDYLHWLVVNIPGKQISCGYTSASYIGPGPPEGTATLISFEIKHTYFRHRPLFEKYHRSRYDIRSTQQSGKTVGLHINRMKTQFMKNPWCEGKQIELDGDSD</sequence>
<dbReference type="InterPro" id="IPR008914">
    <property type="entry name" value="PEBP"/>
</dbReference>
<evidence type="ECO:0000313" key="1">
    <source>
        <dbReference type="EMBL" id="KAJ1367771.1"/>
    </source>
</evidence>
<dbReference type="AlphaFoldDB" id="A0AAD5R1F8"/>
<name>A0AAD5R1F8_PARTN</name>